<dbReference type="Proteomes" id="UP000196475">
    <property type="component" value="Unassembled WGS sequence"/>
</dbReference>
<dbReference type="SUPFAM" id="SSF49503">
    <property type="entry name" value="Cupredoxins"/>
    <property type="match status" value="1"/>
</dbReference>
<name>A0A1Y3PIU3_9BACI</name>
<dbReference type="AlphaFoldDB" id="A0A1Y3PIU3"/>
<keyword evidence="1" id="KW-0472">Membrane</keyword>
<evidence type="ECO:0000313" key="4">
    <source>
        <dbReference type="Proteomes" id="UP000196475"/>
    </source>
</evidence>
<dbReference type="InterPro" id="IPR008972">
    <property type="entry name" value="Cupredoxin"/>
</dbReference>
<dbReference type="Pfam" id="PF13473">
    <property type="entry name" value="Cupredoxin_1"/>
    <property type="match status" value="1"/>
</dbReference>
<dbReference type="InterPro" id="IPR028096">
    <property type="entry name" value="EfeO_Cupredoxin"/>
</dbReference>
<dbReference type="EMBL" id="LZRT01000094">
    <property type="protein sequence ID" value="OUM86057.1"/>
    <property type="molecule type" value="Genomic_DNA"/>
</dbReference>
<evidence type="ECO:0000259" key="2">
    <source>
        <dbReference type="Pfam" id="PF13473"/>
    </source>
</evidence>
<protein>
    <recommendedName>
        <fullName evidence="2">EfeO-type cupredoxin-like domain-containing protein</fullName>
    </recommendedName>
</protein>
<accession>A0A1Y3PIU3</accession>
<keyword evidence="1" id="KW-0812">Transmembrane</keyword>
<proteinExistence type="predicted"/>
<organism evidence="3 4">
    <name type="scientific">Bacillus thermozeamaize</name>
    <dbReference type="NCBI Taxonomy" id="230954"/>
    <lineage>
        <taxon>Bacteria</taxon>
        <taxon>Bacillati</taxon>
        <taxon>Bacillota</taxon>
        <taxon>Bacilli</taxon>
        <taxon>Bacillales</taxon>
        <taxon>Bacillaceae</taxon>
        <taxon>Bacillus</taxon>
    </lineage>
</organism>
<feature type="transmembrane region" description="Helical" evidence="1">
    <location>
        <begin position="9"/>
        <end position="27"/>
    </location>
</feature>
<sequence length="150" mass="16763">MIVINGRKLIQWLAMLLVVLVGGYWIWSINTNAAMPASTLPEAKVKTFEMVAVEFDGKDPKTGKEREVYRWDPGTIVVEQGDRVRLNIHGLNGEHHPFLIEGLGIQGEVTNGEVKTIEFIAKEKGVYKMVCLVHTDSKNEGPMIGYIVVQ</sequence>
<feature type="domain" description="EfeO-type cupredoxin-like" evidence="2">
    <location>
        <begin position="70"/>
        <end position="136"/>
    </location>
</feature>
<evidence type="ECO:0000256" key="1">
    <source>
        <dbReference type="SAM" id="Phobius"/>
    </source>
</evidence>
<keyword evidence="1" id="KW-1133">Transmembrane helix</keyword>
<reference evidence="4" key="1">
    <citation type="submission" date="2016-06" db="EMBL/GenBank/DDBJ databases">
        <authorList>
            <person name="Nascimento L."/>
            <person name="Pereira R.V."/>
            <person name="Martins L.F."/>
            <person name="Quaggio R.B."/>
            <person name="Silva A.M."/>
            <person name="Setubal J.C."/>
        </authorList>
    </citation>
    <scope>NUCLEOTIDE SEQUENCE [LARGE SCALE GENOMIC DNA]</scope>
</reference>
<comment type="caution">
    <text evidence="3">The sequence shown here is derived from an EMBL/GenBank/DDBJ whole genome shotgun (WGS) entry which is preliminary data.</text>
</comment>
<evidence type="ECO:0000313" key="3">
    <source>
        <dbReference type="EMBL" id="OUM86057.1"/>
    </source>
</evidence>
<gene>
    <name evidence="3" type="ORF">BAA01_01530</name>
</gene>
<dbReference type="Gene3D" id="2.60.40.420">
    <property type="entry name" value="Cupredoxins - blue copper proteins"/>
    <property type="match status" value="1"/>
</dbReference>